<dbReference type="Gene3D" id="1.10.287.370">
    <property type="match status" value="1"/>
</dbReference>
<proteinExistence type="inferred from homology"/>
<evidence type="ECO:0000256" key="1">
    <source>
        <dbReference type="ARBA" id="ARBA00008045"/>
    </source>
</evidence>
<accession>A0AAD6CRW9</accession>
<comment type="caution">
    <text evidence="5">The sequence shown here is derived from an EMBL/GenBank/DDBJ whole genome shotgun (WGS) entry which is preliminary data.</text>
</comment>
<dbReference type="Pfam" id="PF01920">
    <property type="entry name" value="Prefoldin_2"/>
    <property type="match status" value="1"/>
</dbReference>
<dbReference type="PANTHER" id="PTHR20903">
    <property type="entry name" value="PREFOLDIN SUBUNIT 1-RELATED"/>
    <property type="match status" value="1"/>
</dbReference>
<reference evidence="5 6" key="1">
    <citation type="journal article" date="2023" name="IMA Fungus">
        <title>Comparative genomic study of the Penicillium genus elucidates a diverse pangenome and 15 lateral gene transfer events.</title>
        <authorList>
            <person name="Petersen C."/>
            <person name="Sorensen T."/>
            <person name="Nielsen M.R."/>
            <person name="Sondergaard T.E."/>
            <person name="Sorensen J.L."/>
            <person name="Fitzpatrick D.A."/>
            <person name="Frisvad J.C."/>
            <person name="Nielsen K.L."/>
        </authorList>
    </citation>
    <scope>NUCLEOTIDE SEQUENCE [LARGE SCALE GENOMIC DNA]</scope>
    <source>
        <strain evidence="5 6">IBT 35679</strain>
    </source>
</reference>
<keyword evidence="3" id="KW-0175">Coiled coil</keyword>
<keyword evidence="6" id="KW-1185">Reference proteome</keyword>
<dbReference type="GO" id="GO:0005737">
    <property type="term" value="C:cytoplasm"/>
    <property type="evidence" value="ECO:0007669"/>
    <property type="project" value="TreeGrafter"/>
</dbReference>
<dbReference type="InterPro" id="IPR009053">
    <property type="entry name" value="Prefoldin"/>
</dbReference>
<feature type="region of interest" description="Disordered" evidence="4">
    <location>
        <begin position="39"/>
        <end position="78"/>
    </location>
</feature>
<name>A0AAD6CRW9_9EURO</name>
<dbReference type="PANTHER" id="PTHR20903:SF0">
    <property type="entry name" value="PREFOLDIN SUBUNIT 1"/>
    <property type="match status" value="1"/>
</dbReference>
<dbReference type="GO" id="GO:0051082">
    <property type="term" value="F:unfolded protein binding"/>
    <property type="evidence" value="ECO:0007669"/>
    <property type="project" value="InterPro"/>
</dbReference>
<comment type="similarity">
    <text evidence="1">Belongs to the prefoldin subunit beta family.</text>
</comment>
<gene>
    <name evidence="5" type="ORF">N7494_009128</name>
</gene>
<sequence>MLNVKFALHILYATRLEPTVRETVIPTEPIRLQPCKLSQNPSYKQAAPPSSAAHHPTRPLPSNEREAIHKPPTPQITMSVPPEALQKLLQEIETRAIASQQQINVTKAQITVKQREIRMQQLTTKELSELPSETRVYEGVGKMFVNVPMNTVNKRLTRESSEYSAEITNLEKKLHYHETTLKNSRENFDQILKSGGRA</sequence>
<dbReference type="AlphaFoldDB" id="A0AAD6CRW9"/>
<dbReference type="InterPro" id="IPR002777">
    <property type="entry name" value="PFD_beta-like"/>
</dbReference>
<dbReference type="GO" id="GO:0016272">
    <property type="term" value="C:prefoldin complex"/>
    <property type="evidence" value="ECO:0007669"/>
    <property type="project" value="InterPro"/>
</dbReference>
<keyword evidence="2" id="KW-0143">Chaperone</keyword>
<evidence type="ECO:0000313" key="6">
    <source>
        <dbReference type="Proteomes" id="UP001220324"/>
    </source>
</evidence>
<feature type="coiled-coil region" evidence="3">
    <location>
        <begin position="153"/>
        <end position="187"/>
    </location>
</feature>
<dbReference type="SUPFAM" id="SSF46579">
    <property type="entry name" value="Prefoldin"/>
    <property type="match status" value="1"/>
</dbReference>
<evidence type="ECO:0008006" key="7">
    <source>
        <dbReference type="Google" id="ProtNLM"/>
    </source>
</evidence>
<evidence type="ECO:0000256" key="2">
    <source>
        <dbReference type="ARBA" id="ARBA00023186"/>
    </source>
</evidence>
<dbReference type="CDD" id="cd23164">
    <property type="entry name" value="Prefoldin_1"/>
    <property type="match status" value="1"/>
</dbReference>
<dbReference type="GO" id="GO:0044183">
    <property type="term" value="F:protein folding chaperone"/>
    <property type="evidence" value="ECO:0007669"/>
    <property type="project" value="TreeGrafter"/>
</dbReference>
<evidence type="ECO:0000256" key="4">
    <source>
        <dbReference type="SAM" id="MobiDB-lite"/>
    </source>
</evidence>
<dbReference type="EMBL" id="JAQIZZ010000007">
    <property type="protein sequence ID" value="KAJ5532576.1"/>
    <property type="molecule type" value="Genomic_DNA"/>
</dbReference>
<evidence type="ECO:0000256" key="3">
    <source>
        <dbReference type="SAM" id="Coils"/>
    </source>
</evidence>
<evidence type="ECO:0000313" key="5">
    <source>
        <dbReference type="EMBL" id="KAJ5532576.1"/>
    </source>
</evidence>
<protein>
    <recommendedName>
        <fullName evidence="7">Prefoldin subunit 1</fullName>
    </recommendedName>
</protein>
<dbReference type="Proteomes" id="UP001220324">
    <property type="component" value="Unassembled WGS sequence"/>
</dbReference>
<organism evidence="5 6">
    <name type="scientific">Penicillium frequentans</name>
    <dbReference type="NCBI Taxonomy" id="3151616"/>
    <lineage>
        <taxon>Eukaryota</taxon>
        <taxon>Fungi</taxon>
        <taxon>Dikarya</taxon>
        <taxon>Ascomycota</taxon>
        <taxon>Pezizomycotina</taxon>
        <taxon>Eurotiomycetes</taxon>
        <taxon>Eurotiomycetidae</taxon>
        <taxon>Eurotiales</taxon>
        <taxon>Aspergillaceae</taxon>
        <taxon>Penicillium</taxon>
    </lineage>
</organism>